<evidence type="ECO:0000256" key="11">
    <source>
        <dbReference type="ARBA" id="ARBA00022741"/>
    </source>
</evidence>
<comment type="subcellular location">
    <subcellularLocation>
        <location evidence="3 17">Cytoplasm</location>
    </subcellularLocation>
</comment>
<organism evidence="20 21">
    <name type="scientific">Crassaminicella indica</name>
    <dbReference type="NCBI Taxonomy" id="2855394"/>
    <lineage>
        <taxon>Bacteria</taxon>
        <taxon>Bacillati</taxon>
        <taxon>Bacillota</taxon>
        <taxon>Clostridia</taxon>
        <taxon>Eubacteriales</taxon>
        <taxon>Clostridiaceae</taxon>
        <taxon>Crassaminicella</taxon>
    </lineage>
</organism>
<feature type="domain" description="3-dehydroquinate synthase C-terminal" evidence="19">
    <location>
        <begin position="181"/>
        <end position="321"/>
    </location>
</feature>
<evidence type="ECO:0000259" key="19">
    <source>
        <dbReference type="Pfam" id="PF24621"/>
    </source>
</evidence>
<keyword evidence="21" id="KW-1185">Reference proteome</keyword>
<evidence type="ECO:0000313" key="20">
    <source>
        <dbReference type="EMBL" id="QXM05608.1"/>
    </source>
</evidence>
<evidence type="ECO:0000256" key="1">
    <source>
        <dbReference type="ARBA" id="ARBA00001393"/>
    </source>
</evidence>
<feature type="binding site" evidence="17">
    <location>
        <begin position="105"/>
        <end position="109"/>
    </location>
    <ligand>
        <name>NAD(+)</name>
        <dbReference type="ChEBI" id="CHEBI:57540"/>
    </ligand>
</feature>
<feature type="binding site" evidence="17">
    <location>
        <position position="261"/>
    </location>
    <ligand>
        <name>Zn(2+)</name>
        <dbReference type="ChEBI" id="CHEBI:29105"/>
    </ligand>
</feature>
<feature type="binding site" evidence="17">
    <location>
        <begin position="129"/>
        <end position="130"/>
    </location>
    <ligand>
        <name>NAD(+)</name>
        <dbReference type="ChEBI" id="CHEBI:57540"/>
    </ligand>
</feature>
<protein>
    <recommendedName>
        <fullName evidence="7 17">3-dehydroquinate synthase</fullName>
        <shortName evidence="17">DHQS</shortName>
        <ecNumber evidence="6 17">4.2.3.4</ecNumber>
    </recommendedName>
</protein>
<dbReference type="GO" id="GO:0003856">
    <property type="term" value="F:3-dehydroquinate synthase activity"/>
    <property type="evidence" value="ECO:0007669"/>
    <property type="project" value="UniProtKB-EC"/>
</dbReference>
<dbReference type="Pfam" id="PF24621">
    <property type="entry name" value="DHQS_C"/>
    <property type="match status" value="1"/>
</dbReference>
<dbReference type="InterPro" id="IPR056179">
    <property type="entry name" value="DHQS_C"/>
</dbReference>
<gene>
    <name evidence="17 20" type="primary">aroB</name>
    <name evidence="20" type="ORF">KVH43_09515</name>
</gene>
<reference evidence="20" key="1">
    <citation type="submission" date="2021-07" db="EMBL/GenBank/DDBJ databases">
        <title>Complete genome sequence of Crassaminicella sp. 143-21, isolated from a deep-sea hydrothermal vent.</title>
        <authorList>
            <person name="Li X."/>
        </authorList>
    </citation>
    <scope>NUCLEOTIDE SEQUENCE</scope>
    <source>
        <strain evidence="20">143-21</strain>
    </source>
</reference>
<keyword evidence="9 17" id="KW-0028">Amino-acid biosynthesis</keyword>
<evidence type="ECO:0000256" key="4">
    <source>
        <dbReference type="ARBA" id="ARBA00004661"/>
    </source>
</evidence>
<dbReference type="PANTHER" id="PTHR43622:SF7">
    <property type="entry name" value="3-DEHYDROQUINATE SYNTHASE, CHLOROPLASTIC"/>
    <property type="match status" value="1"/>
</dbReference>
<evidence type="ECO:0000256" key="15">
    <source>
        <dbReference type="ARBA" id="ARBA00023239"/>
    </source>
</evidence>
<evidence type="ECO:0000256" key="10">
    <source>
        <dbReference type="ARBA" id="ARBA00022723"/>
    </source>
</evidence>
<evidence type="ECO:0000256" key="13">
    <source>
        <dbReference type="ARBA" id="ARBA00023027"/>
    </source>
</evidence>
<dbReference type="InterPro" id="IPR050071">
    <property type="entry name" value="Dehydroquinate_synthase"/>
</dbReference>
<evidence type="ECO:0000256" key="17">
    <source>
        <dbReference type="HAMAP-Rule" id="MF_00110"/>
    </source>
</evidence>
<comment type="similarity">
    <text evidence="5 17">Belongs to the sugar phosphate cyclases superfamily. Dehydroquinate synthase family.</text>
</comment>
<evidence type="ECO:0000256" key="8">
    <source>
        <dbReference type="ARBA" id="ARBA00022490"/>
    </source>
</evidence>
<feature type="domain" description="3-dehydroquinate synthase N-terminal" evidence="18">
    <location>
        <begin position="67"/>
        <end position="178"/>
    </location>
</feature>
<evidence type="ECO:0000256" key="5">
    <source>
        <dbReference type="ARBA" id="ARBA00005412"/>
    </source>
</evidence>
<dbReference type="InterPro" id="IPR030963">
    <property type="entry name" value="DHQ_synth_fam"/>
</dbReference>
<comment type="caution">
    <text evidence="17">Lacks conserved residue(s) required for the propagation of feature annotation.</text>
</comment>
<comment type="cofactor">
    <cofactor evidence="2 17">
        <name>NAD(+)</name>
        <dbReference type="ChEBI" id="CHEBI:57540"/>
    </cofactor>
</comment>
<accession>A0ABX8R9A0</accession>
<comment type="catalytic activity">
    <reaction evidence="1 17">
        <text>7-phospho-2-dehydro-3-deoxy-D-arabino-heptonate = 3-dehydroquinate + phosphate</text>
        <dbReference type="Rhea" id="RHEA:21968"/>
        <dbReference type="ChEBI" id="CHEBI:32364"/>
        <dbReference type="ChEBI" id="CHEBI:43474"/>
        <dbReference type="ChEBI" id="CHEBI:58394"/>
        <dbReference type="EC" id="4.2.3.4"/>
    </reaction>
</comment>
<sequence>MRRLNVNLPQNDYPILIKKGLFNNIGEEIEKIHENKKIVIVTDDNVEKLYGERIKAHLGNDFKMKMIVIEPGEKSKSISVLQYIYDEILDFEITRGDLIIAFGGGVVGDLTGFAAATLLRGIPFIQVPTSLLAQIDSSIGGKVAVNLPKGKNLVGSFYHPKAVFIDPELLHTLDKRFFYDGMAEVVKYGCIKDEKLFKDLFSYSEEELFEHIEEVIYRCCYIKKSIVEKDELDTGERMLLNFGHTLGHAIEKYYKYERYTHGEAVAIGMYRITKKSEAMGMTEKGTANLIKDMLCKYDLPYEMPDIDKEKIIEAIVFDKKNKGEYMNMVLINKIGKSFIKKIHRKNIFSYI</sequence>
<dbReference type="InterPro" id="IPR030960">
    <property type="entry name" value="DHQS/DOIS_N"/>
</dbReference>
<dbReference type="Proteomes" id="UP000886818">
    <property type="component" value="Chromosome"/>
</dbReference>
<dbReference type="EMBL" id="CP078093">
    <property type="protein sequence ID" value="QXM05608.1"/>
    <property type="molecule type" value="Genomic_DNA"/>
</dbReference>
<keyword evidence="15 17" id="KW-0456">Lyase</keyword>
<dbReference type="PIRSF" id="PIRSF001455">
    <property type="entry name" value="DHQ_synth"/>
    <property type="match status" value="1"/>
</dbReference>
<comment type="pathway">
    <text evidence="4 17">Metabolic intermediate biosynthesis; chorismate biosynthesis; chorismate from D-erythrose 4-phosphate and phosphoenolpyruvate: step 2/7.</text>
</comment>
<evidence type="ECO:0000259" key="18">
    <source>
        <dbReference type="Pfam" id="PF01761"/>
    </source>
</evidence>
<dbReference type="HAMAP" id="MF_00110">
    <property type="entry name" value="DHQ_synthase"/>
    <property type="match status" value="1"/>
</dbReference>
<evidence type="ECO:0000256" key="14">
    <source>
        <dbReference type="ARBA" id="ARBA00023141"/>
    </source>
</evidence>
<evidence type="ECO:0000256" key="16">
    <source>
        <dbReference type="ARBA" id="ARBA00023285"/>
    </source>
</evidence>
<feature type="binding site" evidence="17">
    <location>
        <position position="244"/>
    </location>
    <ligand>
        <name>Zn(2+)</name>
        <dbReference type="ChEBI" id="CHEBI:29105"/>
    </ligand>
</feature>
<feature type="binding site" evidence="17">
    <location>
        <position position="142"/>
    </location>
    <ligand>
        <name>NAD(+)</name>
        <dbReference type="ChEBI" id="CHEBI:57540"/>
    </ligand>
</feature>
<dbReference type="RefSeq" id="WP_218282306.1">
    <property type="nucleotide sequence ID" value="NZ_CP078093.1"/>
</dbReference>
<comment type="cofactor">
    <cofactor evidence="17">
        <name>Co(2+)</name>
        <dbReference type="ChEBI" id="CHEBI:48828"/>
    </cofactor>
    <cofactor evidence="17">
        <name>Zn(2+)</name>
        <dbReference type="ChEBI" id="CHEBI:29105"/>
    </cofactor>
    <text evidence="17">Binds 1 divalent metal cation per subunit. Can use either Co(2+) or Zn(2+).</text>
</comment>
<feature type="binding site" evidence="17">
    <location>
        <position position="184"/>
    </location>
    <ligand>
        <name>Zn(2+)</name>
        <dbReference type="ChEBI" id="CHEBI:29105"/>
    </ligand>
</feature>
<comment type="function">
    <text evidence="17">Catalyzes the conversion of 3-deoxy-D-arabino-heptulosonate 7-phosphate (DAHP) to dehydroquinate (DHQ).</text>
</comment>
<name>A0ABX8R9A0_9CLOT</name>
<evidence type="ECO:0000256" key="2">
    <source>
        <dbReference type="ARBA" id="ARBA00001911"/>
    </source>
</evidence>
<keyword evidence="8 17" id="KW-0963">Cytoplasm</keyword>
<dbReference type="PANTHER" id="PTHR43622">
    <property type="entry name" value="3-DEHYDROQUINATE SYNTHASE"/>
    <property type="match status" value="1"/>
</dbReference>
<keyword evidence="13 17" id="KW-0520">NAD</keyword>
<dbReference type="NCBIfam" id="TIGR01357">
    <property type="entry name" value="aroB"/>
    <property type="match status" value="1"/>
</dbReference>
<keyword evidence="10 17" id="KW-0479">Metal-binding</keyword>
<dbReference type="Pfam" id="PF01761">
    <property type="entry name" value="DHQ_synthase"/>
    <property type="match status" value="1"/>
</dbReference>
<feature type="binding site" evidence="17">
    <location>
        <position position="151"/>
    </location>
    <ligand>
        <name>NAD(+)</name>
        <dbReference type="ChEBI" id="CHEBI:57540"/>
    </ligand>
</feature>
<keyword evidence="12 17" id="KW-0862">Zinc</keyword>
<evidence type="ECO:0000256" key="6">
    <source>
        <dbReference type="ARBA" id="ARBA00013031"/>
    </source>
</evidence>
<keyword evidence="16 17" id="KW-0170">Cobalt</keyword>
<evidence type="ECO:0000256" key="12">
    <source>
        <dbReference type="ARBA" id="ARBA00022833"/>
    </source>
</evidence>
<evidence type="ECO:0000256" key="3">
    <source>
        <dbReference type="ARBA" id="ARBA00004496"/>
    </source>
</evidence>
<dbReference type="InterPro" id="IPR016037">
    <property type="entry name" value="DHQ_synth_AroB"/>
</dbReference>
<dbReference type="CDD" id="cd08195">
    <property type="entry name" value="DHQS"/>
    <property type="match status" value="1"/>
</dbReference>
<evidence type="ECO:0000256" key="7">
    <source>
        <dbReference type="ARBA" id="ARBA00017684"/>
    </source>
</evidence>
<keyword evidence="14 17" id="KW-0057">Aromatic amino acid biosynthesis</keyword>
<proteinExistence type="inferred from homology"/>
<keyword evidence="11 17" id="KW-0547">Nucleotide-binding</keyword>
<evidence type="ECO:0000313" key="21">
    <source>
        <dbReference type="Proteomes" id="UP000886818"/>
    </source>
</evidence>
<dbReference type="EC" id="4.2.3.4" evidence="6 17"/>
<evidence type="ECO:0000256" key="9">
    <source>
        <dbReference type="ARBA" id="ARBA00022605"/>
    </source>
</evidence>